<evidence type="ECO:0000256" key="1">
    <source>
        <dbReference type="ARBA" id="ARBA00001933"/>
    </source>
</evidence>
<dbReference type="SUPFAM" id="SSF53383">
    <property type="entry name" value="PLP-dependent transferases"/>
    <property type="match status" value="1"/>
</dbReference>
<evidence type="ECO:0000313" key="6">
    <source>
        <dbReference type="EMBL" id="HGH59956.1"/>
    </source>
</evidence>
<dbReference type="PROSITE" id="PS00599">
    <property type="entry name" value="AA_TRANSFER_CLASS_2"/>
    <property type="match status" value="1"/>
</dbReference>
<sequence length="395" mass="42980">MTDIFDKCYQFNRDEEAISLGIYPYFKAISRLDGPHVTVDGREMIMVGSNNYLGLTTHPKVRQAAMNALIEYGTSCSGSRFLNGTLDMHESLEAALAEFMGKEAAQVFSTGFQTNQGVIAPLVGRSDCVIIDRLVHASVVEGVRLGFGKVSRFRHSDVNSLRKHLEACSANQGILVIVDGVYSMEGDIAPLPEIVATCKEFGARIMVDDAHGIGVLGKHGRGTLEHFGLADQVDLVMGTFSKSFASLGGFVAGEARVISYIKHHSRALIFSASMPPSAIAAVQAALEVIKTEPEIRERLWENTRFLLSEIVALGFETGPTQTPVVPLIIGDDALTAMIWKRLFEEGIFTNCVIAPAVPPGQQRIRMCLMATHTREDLEKVVAACAKVGRELGIIR</sequence>
<organism evidence="6">
    <name type="scientific">Desulfomonile tiedjei</name>
    <dbReference type="NCBI Taxonomy" id="2358"/>
    <lineage>
        <taxon>Bacteria</taxon>
        <taxon>Pseudomonadati</taxon>
        <taxon>Thermodesulfobacteriota</taxon>
        <taxon>Desulfomonilia</taxon>
        <taxon>Desulfomonilales</taxon>
        <taxon>Desulfomonilaceae</taxon>
        <taxon>Desulfomonile</taxon>
    </lineage>
</organism>
<evidence type="ECO:0000256" key="4">
    <source>
        <dbReference type="RuleBase" id="RU003693"/>
    </source>
</evidence>
<gene>
    <name evidence="6" type="ORF">ENV54_01510</name>
</gene>
<keyword evidence="3 4" id="KW-0663">Pyridoxal phosphate</keyword>
<dbReference type="EMBL" id="DTGT01000049">
    <property type="protein sequence ID" value="HGH59956.1"/>
    <property type="molecule type" value="Genomic_DNA"/>
</dbReference>
<protein>
    <submittedName>
        <fullName evidence="6">Aminotransferase class I/II-fold pyridoxal phosphate-dependent enzyme</fullName>
    </submittedName>
</protein>
<dbReference type="Pfam" id="PF00155">
    <property type="entry name" value="Aminotran_1_2"/>
    <property type="match status" value="1"/>
</dbReference>
<feature type="domain" description="Aminotransferase class I/classII large" evidence="5">
    <location>
        <begin position="43"/>
        <end position="382"/>
    </location>
</feature>
<dbReference type="InterPro" id="IPR050087">
    <property type="entry name" value="AON_synthase_class-II"/>
</dbReference>
<comment type="similarity">
    <text evidence="4">Belongs to the class-II pyridoxal-phosphate-dependent aminotransferase family.</text>
</comment>
<proteinExistence type="inferred from homology"/>
<evidence type="ECO:0000256" key="2">
    <source>
        <dbReference type="ARBA" id="ARBA00022679"/>
    </source>
</evidence>
<dbReference type="GO" id="GO:0008483">
    <property type="term" value="F:transaminase activity"/>
    <property type="evidence" value="ECO:0007669"/>
    <property type="project" value="UniProtKB-KW"/>
</dbReference>
<dbReference type="AlphaFoldDB" id="A0A7C4EV52"/>
<dbReference type="InterPro" id="IPR015421">
    <property type="entry name" value="PyrdxlP-dep_Trfase_major"/>
</dbReference>
<dbReference type="InterPro" id="IPR015424">
    <property type="entry name" value="PyrdxlP-dep_Trfase"/>
</dbReference>
<name>A0A7C4EV52_9BACT</name>
<comment type="caution">
    <text evidence="6">The sequence shown here is derived from an EMBL/GenBank/DDBJ whole genome shotgun (WGS) entry which is preliminary data.</text>
</comment>
<reference evidence="6" key="1">
    <citation type="journal article" date="2020" name="mSystems">
        <title>Genome- and Community-Level Interaction Insights into Carbon Utilization and Element Cycling Functions of Hydrothermarchaeota in Hydrothermal Sediment.</title>
        <authorList>
            <person name="Zhou Z."/>
            <person name="Liu Y."/>
            <person name="Xu W."/>
            <person name="Pan J."/>
            <person name="Luo Z.H."/>
            <person name="Li M."/>
        </authorList>
    </citation>
    <scope>NUCLEOTIDE SEQUENCE [LARGE SCALE GENOMIC DNA]</scope>
    <source>
        <strain evidence="6">SpSt-769</strain>
    </source>
</reference>
<dbReference type="Gene3D" id="3.90.1150.10">
    <property type="entry name" value="Aspartate Aminotransferase, domain 1"/>
    <property type="match status" value="1"/>
</dbReference>
<comment type="cofactor">
    <cofactor evidence="1 4">
        <name>pyridoxal 5'-phosphate</name>
        <dbReference type="ChEBI" id="CHEBI:597326"/>
    </cofactor>
</comment>
<dbReference type="CDD" id="cd06454">
    <property type="entry name" value="KBL_like"/>
    <property type="match status" value="1"/>
</dbReference>
<dbReference type="GO" id="GO:0030170">
    <property type="term" value="F:pyridoxal phosphate binding"/>
    <property type="evidence" value="ECO:0007669"/>
    <property type="project" value="InterPro"/>
</dbReference>
<accession>A0A7C4EV52</accession>
<keyword evidence="2 6" id="KW-0808">Transferase</keyword>
<dbReference type="InterPro" id="IPR015422">
    <property type="entry name" value="PyrdxlP-dep_Trfase_small"/>
</dbReference>
<dbReference type="InterPro" id="IPR004839">
    <property type="entry name" value="Aminotransferase_I/II_large"/>
</dbReference>
<dbReference type="PANTHER" id="PTHR13693:SF3">
    <property type="entry name" value="LD36009P"/>
    <property type="match status" value="1"/>
</dbReference>
<keyword evidence="6" id="KW-0032">Aminotransferase</keyword>
<dbReference type="PANTHER" id="PTHR13693">
    <property type="entry name" value="CLASS II AMINOTRANSFERASE/8-AMINO-7-OXONONANOATE SYNTHASE"/>
    <property type="match status" value="1"/>
</dbReference>
<evidence type="ECO:0000256" key="3">
    <source>
        <dbReference type="ARBA" id="ARBA00022898"/>
    </source>
</evidence>
<evidence type="ECO:0000259" key="5">
    <source>
        <dbReference type="Pfam" id="PF00155"/>
    </source>
</evidence>
<dbReference type="InterPro" id="IPR001917">
    <property type="entry name" value="Aminotrans_II_pyridoxalP_BS"/>
</dbReference>
<dbReference type="Gene3D" id="3.40.640.10">
    <property type="entry name" value="Type I PLP-dependent aspartate aminotransferase-like (Major domain)"/>
    <property type="match status" value="1"/>
</dbReference>